<dbReference type="Gene3D" id="3.40.462.20">
    <property type="match status" value="1"/>
</dbReference>
<proteinExistence type="inferred from homology"/>
<dbReference type="Gene3D" id="3.30.465.10">
    <property type="match status" value="2"/>
</dbReference>
<feature type="compositionally biased region" description="Gly residues" evidence="2">
    <location>
        <begin position="608"/>
        <end position="623"/>
    </location>
</feature>
<dbReference type="Pfam" id="PF01565">
    <property type="entry name" value="FAD_binding_4"/>
    <property type="match status" value="1"/>
</dbReference>
<gene>
    <name evidence="5" type="ORF">B0H64DRAFT_322349</name>
</gene>
<feature type="signal peptide" evidence="3">
    <location>
        <begin position="1"/>
        <end position="20"/>
    </location>
</feature>
<reference evidence="5" key="1">
    <citation type="journal article" date="2023" name="Mol. Phylogenet. Evol.">
        <title>Genome-scale phylogeny and comparative genomics of the fungal order Sordariales.</title>
        <authorList>
            <person name="Hensen N."/>
            <person name="Bonometti L."/>
            <person name="Westerberg I."/>
            <person name="Brannstrom I.O."/>
            <person name="Guillou S."/>
            <person name="Cros-Aarteil S."/>
            <person name="Calhoun S."/>
            <person name="Haridas S."/>
            <person name="Kuo A."/>
            <person name="Mondo S."/>
            <person name="Pangilinan J."/>
            <person name="Riley R."/>
            <person name="LaButti K."/>
            <person name="Andreopoulos B."/>
            <person name="Lipzen A."/>
            <person name="Chen C."/>
            <person name="Yan M."/>
            <person name="Daum C."/>
            <person name="Ng V."/>
            <person name="Clum A."/>
            <person name="Steindorff A."/>
            <person name="Ohm R.A."/>
            <person name="Martin F."/>
            <person name="Silar P."/>
            <person name="Natvig D.O."/>
            <person name="Lalanne C."/>
            <person name="Gautier V."/>
            <person name="Ament-Velasquez S.L."/>
            <person name="Kruys A."/>
            <person name="Hutchinson M.I."/>
            <person name="Powell A.J."/>
            <person name="Barry K."/>
            <person name="Miller A.N."/>
            <person name="Grigoriev I.V."/>
            <person name="Debuchy R."/>
            <person name="Gladieux P."/>
            <person name="Hiltunen Thoren M."/>
            <person name="Johannesson H."/>
        </authorList>
    </citation>
    <scope>NUCLEOTIDE SEQUENCE</scope>
    <source>
        <strain evidence="5">CBS 168.71</strain>
    </source>
</reference>
<dbReference type="Pfam" id="PF08031">
    <property type="entry name" value="BBE"/>
    <property type="match status" value="1"/>
</dbReference>
<organism evidence="5 6">
    <name type="scientific">Chaetomium fimeti</name>
    <dbReference type="NCBI Taxonomy" id="1854472"/>
    <lineage>
        <taxon>Eukaryota</taxon>
        <taxon>Fungi</taxon>
        <taxon>Dikarya</taxon>
        <taxon>Ascomycota</taxon>
        <taxon>Pezizomycotina</taxon>
        <taxon>Sordariomycetes</taxon>
        <taxon>Sordariomycetidae</taxon>
        <taxon>Sordariales</taxon>
        <taxon>Chaetomiaceae</taxon>
        <taxon>Chaetomium</taxon>
    </lineage>
</organism>
<keyword evidence="6" id="KW-1185">Reference proteome</keyword>
<dbReference type="PROSITE" id="PS51387">
    <property type="entry name" value="FAD_PCMH"/>
    <property type="match status" value="1"/>
</dbReference>
<dbReference type="GO" id="GO:0016491">
    <property type="term" value="F:oxidoreductase activity"/>
    <property type="evidence" value="ECO:0007669"/>
    <property type="project" value="InterPro"/>
</dbReference>
<dbReference type="InterPro" id="IPR002563">
    <property type="entry name" value="Flavin_Rdtase-like_dom"/>
</dbReference>
<dbReference type="GO" id="GO:0071949">
    <property type="term" value="F:FAD binding"/>
    <property type="evidence" value="ECO:0007669"/>
    <property type="project" value="InterPro"/>
</dbReference>
<reference evidence="5" key="2">
    <citation type="submission" date="2023-06" db="EMBL/GenBank/DDBJ databases">
        <authorList>
            <consortium name="Lawrence Berkeley National Laboratory"/>
            <person name="Haridas S."/>
            <person name="Hensen N."/>
            <person name="Bonometti L."/>
            <person name="Westerberg I."/>
            <person name="Brannstrom I.O."/>
            <person name="Guillou S."/>
            <person name="Cros-Aarteil S."/>
            <person name="Calhoun S."/>
            <person name="Kuo A."/>
            <person name="Mondo S."/>
            <person name="Pangilinan J."/>
            <person name="Riley R."/>
            <person name="Labutti K."/>
            <person name="Andreopoulos B."/>
            <person name="Lipzen A."/>
            <person name="Chen C."/>
            <person name="Yanf M."/>
            <person name="Daum C."/>
            <person name="Ng V."/>
            <person name="Clum A."/>
            <person name="Steindorff A."/>
            <person name="Ohm R."/>
            <person name="Martin F."/>
            <person name="Silar P."/>
            <person name="Natvig D."/>
            <person name="Lalanne C."/>
            <person name="Gautier V."/>
            <person name="Ament-Velasquez S.L."/>
            <person name="Kruys A."/>
            <person name="Hutchinson M.I."/>
            <person name="Powell A.J."/>
            <person name="Barry K."/>
            <person name="Miller A.N."/>
            <person name="Grigoriev I.V."/>
            <person name="Debuchy R."/>
            <person name="Gladieux P."/>
            <person name="Thoren M.H."/>
            <person name="Johannesson H."/>
        </authorList>
    </citation>
    <scope>NUCLEOTIDE SEQUENCE</scope>
    <source>
        <strain evidence="5">CBS 168.71</strain>
    </source>
</reference>
<dbReference type="InterPro" id="IPR036318">
    <property type="entry name" value="FAD-bd_PCMH-like_sf"/>
</dbReference>
<dbReference type="Proteomes" id="UP001278766">
    <property type="component" value="Unassembled WGS sequence"/>
</dbReference>
<comment type="similarity">
    <text evidence="1">Belongs to the oxygen-dependent FAD-linked oxidoreductase family.</text>
</comment>
<dbReference type="SUPFAM" id="SSF56176">
    <property type="entry name" value="FAD-binding/transporter-associated domain-like"/>
    <property type="match status" value="1"/>
</dbReference>
<dbReference type="InterPro" id="IPR016166">
    <property type="entry name" value="FAD-bd_PCMH"/>
</dbReference>
<sequence>MVHLSAALLGALLLTCSVTADTDYTAVCQDIASNVSQATDVVYPSYYNAATQHWFLSSNGDAACAVEVGSVEDVALVLQIVGATRTPFAVYSGGHASNPGFSSTSGVHITLKRFNQIDLSEDGKIVTLGFGQGWTDVYDALEGTGVNVVGGRVPGPGVGGFTLGGGYSWWNGTFTKASDGQNPDLFFALKGGLNRYGIVTSAEFYTHPQPALVWGGLRAYSASQVPAFLNATERFFYENEDPKAGLLTTLHGSALGTTALGLFFYDGPEKPEIFDMFDGLLATLDSTGRKPYRSLIGSFPAQLILNHRGTFATFSTTKLTARFMEAVRQEAEDIGKVSALHGGYIVSYDIEPFTNYGEHATQGAIPHDDSLLPLNLHFAWVKQSEDEWWYARIRQSLATLKLVAMGEGIYQATFPEYSNYALSDTTAERLYGENVHRLRQIRDRIDPDRVMELAGGTSLTTPHKMFYQPGKTPHSLPSDPFKACLIPRPIGWISTTSAIPPPTPSQPNPQPRHNLAPYSQFAPLTFDPPYVLFAANQDPRTGARKDTVRNVEATGKFVWNLATYELREAVNQTARPLPEGEDEFVWAGLEKEFTRGLPGDGGEDGDGDGGGGCDEGEGNGGGNPVPMVKASPVKFECVYHSTVRLPGNGPVGSVDLVIGRVVGVHIAEWALDERGRLDVRKTRPIARCGYFEYAVIGGEGTIFEMVIPGADEVMLAAMQGDKQRVDEGWDRVKAKL</sequence>
<accession>A0AAE0HIW8</accession>
<feature type="chain" id="PRO_5042081059" description="FAD-binding PCMH-type domain-containing protein" evidence="3">
    <location>
        <begin position="21"/>
        <end position="736"/>
    </location>
</feature>
<feature type="region of interest" description="Disordered" evidence="2">
    <location>
        <begin position="595"/>
        <end position="624"/>
    </location>
</feature>
<dbReference type="Pfam" id="PF01613">
    <property type="entry name" value="Flavin_Reduct"/>
    <property type="match status" value="1"/>
</dbReference>
<dbReference type="SMART" id="SM00903">
    <property type="entry name" value="Flavin_Reduct"/>
    <property type="match status" value="1"/>
</dbReference>
<comment type="caution">
    <text evidence="5">The sequence shown here is derived from an EMBL/GenBank/DDBJ whole genome shotgun (WGS) entry which is preliminary data.</text>
</comment>
<dbReference type="InterPro" id="IPR006094">
    <property type="entry name" value="Oxid_FAD_bind_N"/>
</dbReference>
<evidence type="ECO:0000256" key="1">
    <source>
        <dbReference type="ARBA" id="ARBA00005466"/>
    </source>
</evidence>
<evidence type="ECO:0000313" key="5">
    <source>
        <dbReference type="EMBL" id="KAK3296436.1"/>
    </source>
</evidence>
<evidence type="ECO:0000256" key="2">
    <source>
        <dbReference type="SAM" id="MobiDB-lite"/>
    </source>
</evidence>
<protein>
    <recommendedName>
        <fullName evidence="4">FAD-binding PCMH-type domain-containing protein</fullName>
    </recommendedName>
</protein>
<dbReference type="AlphaFoldDB" id="A0AAE0HIW8"/>
<dbReference type="PANTHER" id="PTHR43812:SF2">
    <property type="entry name" value="FLAVIN REDUCTASE LIKE DOMAIN-CONTAINING PROTEIN"/>
    <property type="match status" value="1"/>
</dbReference>
<keyword evidence="3" id="KW-0732">Signal</keyword>
<dbReference type="PANTHER" id="PTHR43812">
    <property type="entry name" value="BLR2425 PROTEIN"/>
    <property type="match status" value="1"/>
</dbReference>
<dbReference type="InterPro" id="IPR016169">
    <property type="entry name" value="FAD-bd_PCMH_sub2"/>
</dbReference>
<feature type="domain" description="FAD-binding PCMH-type" evidence="4">
    <location>
        <begin position="58"/>
        <end position="257"/>
    </location>
</feature>
<dbReference type="RefSeq" id="XP_062659950.1">
    <property type="nucleotide sequence ID" value="XM_062800555.1"/>
</dbReference>
<dbReference type="Gene3D" id="2.30.110.10">
    <property type="entry name" value="Electron Transport, Fmn-binding Protein, Chain A"/>
    <property type="match status" value="1"/>
</dbReference>
<evidence type="ECO:0000256" key="3">
    <source>
        <dbReference type="SAM" id="SignalP"/>
    </source>
</evidence>
<evidence type="ECO:0000313" key="6">
    <source>
        <dbReference type="Proteomes" id="UP001278766"/>
    </source>
</evidence>
<dbReference type="InterPro" id="IPR012951">
    <property type="entry name" value="BBE"/>
</dbReference>
<dbReference type="SUPFAM" id="SSF50475">
    <property type="entry name" value="FMN-binding split barrel"/>
    <property type="match status" value="2"/>
</dbReference>
<evidence type="ECO:0000259" key="4">
    <source>
        <dbReference type="PROSITE" id="PS51387"/>
    </source>
</evidence>
<name>A0AAE0HIW8_9PEZI</name>
<dbReference type="EMBL" id="JAUEPN010000004">
    <property type="protein sequence ID" value="KAK3296436.1"/>
    <property type="molecule type" value="Genomic_DNA"/>
</dbReference>
<dbReference type="GO" id="GO:0010181">
    <property type="term" value="F:FMN binding"/>
    <property type="evidence" value="ECO:0007669"/>
    <property type="project" value="InterPro"/>
</dbReference>
<dbReference type="InterPro" id="IPR012349">
    <property type="entry name" value="Split_barrel_FMN-bd"/>
</dbReference>
<dbReference type="GeneID" id="87837503"/>